<sequence>MASIFFQLFYVFIDDACVNSGSSDRTVKFWDLETFELIGTTPAEVYSWEPIIFHDAVDIGCSTLGNLCIDDGKLLVCSYYQNSIGIWVADVSVAKREGKFLVELFNKKIGKQNAGRAYSAKDIDLGDPFVYKHLGSMASVGRYKALVDNSGPQANQSDEVGFAHPSQFATMSDISQANTSDMDMDFWSKDHKLGNSTDSIHPLYTAAKHAFMSSHQQYKMLIGLHSKKVDNISATSSPLTGL</sequence>
<name>A0AA35ZBB1_LACSI</name>
<evidence type="ECO:0000313" key="2">
    <source>
        <dbReference type="EMBL" id="CAI9289053.1"/>
    </source>
</evidence>
<dbReference type="PANTHER" id="PTHR19845">
    <property type="entry name" value="KATANIN P80 SUBUNIT"/>
    <property type="match status" value="1"/>
</dbReference>
<dbReference type="InterPro" id="IPR001680">
    <property type="entry name" value="WD40_rpt"/>
</dbReference>
<dbReference type="PANTHER" id="PTHR19845:SF22">
    <property type="entry name" value="KATANIN P80 WD40 REPEAT-CONTAINING SUBUNIT B1 HOMOLOG"/>
    <property type="match status" value="1"/>
</dbReference>
<dbReference type="GO" id="GO:0008352">
    <property type="term" value="C:katanin complex"/>
    <property type="evidence" value="ECO:0007669"/>
    <property type="project" value="TreeGrafter"/>
</dbReference>
<protein>
    <submittedName>
        <fullName evidence="2">Uncharacterized protein</fullName>
    </submittedName>
</protein>
<evidence type="ECO:0000313" key="3">
    <source>
        <dbReference type="Proteomes" id="UP001177003"/>
    </source>
</evidence>
<proteinExistence type="predicted"/>
<feature type="repeat" description="WD" evidence="1">
    <location>
        <begin position="20"/>
        <end position="40"/>
    </location>
</feature>
<evidence type="ECO:0000256" key="1">
    <source>
        <dbReference type="PROSITE-ProRule" id="PRU00221"/>
    </source>
</evidence>
<dbReference type="GO" id="GO:0007019">
    <property type="term" value="P:microtubule depolymerization"/>
    <property type="evidence" value="ECO:0007669"/>
    <property type="project" value="TreeGrafter"/>
</dbReference>
<organism evidence="2 3">
    <name type="scientific">Lactuca saligna</name>
    <name type="common">Willowleaf lettuce</name>
    <dbReference type="NCBI Taxonomy" id="75948"/>
    <lineage>
        <taxon>Eukaryota</taxon>
        <taxon>Viridiplantae</taxon>
        <taxon>Streptophyta</taxon>
        <taxon>Embryophyta</taxon>
        <taxon>Tracheophyta</taxon>
        <taxon>Spermatophyta</taxon>
        <taxon>Magnoliopsida</taxon>
        <taxon>eudicotyledons</taxon>
        <taxon>Gunneridae</taxon>
        <taxon>Pentapetalae</taxon>
        <taxon>asterids</taxon>
        <taxon>campanulids</taxon>
        <taxon>Asterales</taxon>
        <taxon>Asteraceae</taxon>
        <taxon>Cichorioideae</taxon>
        <taxon>Cichorieae</taxon>
        <taxon>Lactucinae</taxon>
        <taxon>Lactuca</taxon>
    </lineage>
</organism>
<dbReference type="PROSITE" id="PS50082">
    <property type="entry name" value="WD_REPEATS_2"/>
    <property type="match status" value="1"/>
</dbReference>
<keyword evidence="1" id="KW-0853">WD repeat</keyword>
<dbReference type="InterPro" id="IPR036322">
    <property type="entry name" value="WD40_repeat_dom_sf"/>
</dbReference>
<accession>A0AA35ZBB1</accession>
<reference evidence="2" key="1">
    <citation type="submission" date="2023-04" db="EMBL/GenBank/DDBJ databases">
        <authorList>
            <person name="Vijverberg K."/>
            <person name="Xiong W."/>
            <person name="Schranz E."/>
        </authorList>
    </citation>
    <scope>NUCLEOTIDE SEQUENCE</scope>
</reference>
<dbReference type="SUPFAM" id="SSF50978">
    <property type="entry name" value="WD40 repeat-like"/>
    <property type="match status" value="1"/>
</dbReference>
<dbReference type="Gene3D" id="3.50.50.100">
    <property type="match status" value="1"/>
</dbReference>
<dbReference type="EMBL" id="OX465082">
    <property type="protein sequence ID" value="CAI9289053.1"/>
    <property type="molecule type" value="Genomic_DNA"/>
</dbReference>
<dbReference type="AlphaFoldDB" id="A0AA35ZBB1"/>
<gene>
    <name evidence="2" type="ORF">LSALG_LOCUS28315</name>
</gene>
<dbReference type="Proteomes" id="UP001177003">
    <property type="component" value="Chromosome 6"/>
</dbReference>
<keyword evidence="3" id="KW-1185">Reference proteome</keyword>